<dbReference type="EMBL" id="AP005288">
    <property type="protein sequence ID" value="BAD13078.1"/>
    <property type="molecule type" value="Genomic_DNA"/>
</dbReference>
<dbReference type="EMBL" id="AP005649">
    <property type="protein sequence ID" value="BAD13250.1"/>
    <property type="molecule type" value="Genomic_DNA"/>
</dbReference>
<reference evidence="3" key="3">
    <citation type="journal article" date="2005" name="Nature">
        <title>The map-based sequence of the rice genome.</title>
        <authorList>
            <consortium name="International rice genome sequencing project (IRGSP)"/>
            <person name="Matsumoto T."/>
            <person name="Wu J."/>
            <person name="Kanamori H."/>
            <person name="Katayose Y."/>
            <person name="Fujisawa M."/>
            <person name="Namiki N."/>
            <person name="Mizuno H."/>
            <person name="Yamamoto K."/>
            <person name="Antonio B.A."/>
            <person name="Baba T."/>
            <person name="Sakata K."/>
            <person name="Nagamura Y."/>
            <person name="Aoki H."/>
            <person name="Arikawa K."/>
            <person name="Arita K."/>
            <person name="Bito T."/>
            <person name="Chiden Y."/>
            <person name="Fujitsuka N."/>
            <person name="Fukunaka R."/>
            <person name="Hamada M."/>
            <person name="Harada C."/>
            <person name="Hayashi A."/>
            <person name="Hijishita S."/>
            <person name="Honda M."/>
            <person name="Hosokawa S."/>
            <person name="Ichikawa Y."/>
            <person name="Idonuma A."/>
            <person name="Iijima M."/>
            <person name="Ikeda M."/>
            <person name="Ikeno M."/>
            <person name="Ito K."/>
            <person name="Ito S."/>
            <person name="Ito T."/>
            <person name="Ito Y."/>
            <person name="Ito Y."/>
            <person name="Iwabuchi A."/>
            <person name="Kamiya K."/>
            <person name="Karasawa W."/>
            <person name="Kurita K."/>
            <person name="Katagiri S."/>
            <person name="Kikuta A."/>
            <person name="Kobayashi H."/>
            <person name="Kobayashi N."/>
            <person name="Machita K."/>
            <person name="Maehara T."/>
            <person name="Masukawa M."/>
            <person name="Mizubayashi T."/>
            <person name="Mukai Y."/>
            <person name="Nagasaki H."/>
            <person name="Nagata Y."/>
            <person name="Naito S."/>
            <person name="Nakashima M."/>
            <person name="Nakama Y."/>
            <person name="Nakamichi Y."/>
            <person name="Nakamura M."/>
            <person name="Meguro A."/>
            <person name="Negishi M."/>
            <person name="Ohta I."/>
            <person name="Ohta T."/>
            <person name="Okamoto M."/>
            <person name="Ono N."/>
            <person name="Saji S."/>
            <person name="Sakaguchi M."/>
            <person name="Sakai K."/>
            <person name="Shibata M."/>
            <person name="Shimokawa T."/>
            <person name="Song J."/>
            <person name="Takazaki Y."/>
            <person name="Terasawa K."/>
            <person name="Tsugane M."/>
            <person name="Tsuji K."/>
            <person name="Ueda S."/>
            <person name="Waki K."/>
            <person name="Yamagata H."/>
            <person name="Yamamoto M."/>
            <person name="Yamamoto S."/>
            <person name="Yamane H."/>
            <person name="Yoshiki S."/>
            <person name="Yoshihara R."/>
            <person name="Yukawa K."/>
            <person name="Zhong H."/>
            <person name="Yano M."/>
            <person name="Yuan Q."/>
            <person name="Ouyang S."/>
            <person name="Liu J."/>
            <person name="Jones K.M."/>
            <person name="Gansberger K."/>
            <person name="Moffat K."/>
            <person name="Hill J."/>
            <person name="Bera J."/>
            <person name="Fadrosh D."/>
            <person name="Jin S."/>
            <person name="Johri S."/>
            <person name="Kim M."/>
            <person name="Overton L."/>
            <person name="Reardon M."/>
            <person name="Tsitrin T."/>
            <person name="Vuong H."/>
            <person name="Weaver B."/>
            <person name="Ciecko A."/>
            <person name="Tallon L."/>
            <person name="Jackson J."/>
            <person name="Pai G."/>
            <person name="Aken S.V."/>
            <person name="Utterback T."/>
            <person name="Reidmuller S."/>
            <person name="Feldblyum T."/>
            <person name="Hsiao J."/>
            <person name="Zismann V."/>
            <person name="Iobst S."/>
            <person name="de Vazeille A.R."/>
            <person name="Buell C.R."/>
            <person name="Ying K."/>
            <person name="Li Y."/>
            <person name="Lu T."/>
            <person name="Huang Y."/>
            <person name="Zhao Q."/>
            <person name="Feng Q."/>
            <person name="Zhang L."/>
            <person name="Zhu J."/>
            <person name="Weng Q."/>
            <person name="Mu J."/>
            <person name="Lu Y."/>
            <person name="Fan D."/>
            <person name="Liu Y."/>
            <person name="Guan J."/>
            <person name="Zhang Y."/>
            <person name="Yu S."/>
            <person name="Liu X."/>
            <person name="Zhang Y."/>
            <person name="Hong G."/>
            <person name="Han B."/>
            <person name="Choisne N."/>
            <person name="Demange N."/>
            <person name="Orjeda G."/>
            <person name="Samain S."/>
            <person name="Cattolico L."/>
            <person name="Pelletier E."/>
            <person name="Couloux A."/>
            <person name="Segurens B."/>
            <person name="Wincker P."/>
            <person name="D'Hont A."/>
            <person name="Scarpelli C."/>
            <person name="Weissenbach J."/>
            <person name="Salanoubat M."/>
            <person name="Quetier F."/>
            <person name="Yu Y."/>
            <person name="Kim H.R."/>
            <person name="Rambo T."/>
            <person name="Currie J."/>
            <person name="Collura K."/>
            <person name="Luo M."/>
            <person name="Yang T."/>
            <person name="Ammiraju J.S.S."/>
            <person name="Engler F."/>
            <person name="Soderlund C."/>
            <person name="Wing R.A."/>
            <person name="Palmer L.E."/>
            <person name="de la Bastide M."/>
            <person name="Spiegel L."/>
            <person name="Nascimento L."/>
            <person name="Zutavern T."/>
            <person name="O'Shaughnessy A."/>
            <person name="Dike S."/>
            <person name="Dedhia N."/>
            <person name="Preston R."/>
            <person name="Balija V."/>
            <person name="McCombie W.R."/>
            <person name="Chow T."/>
            <person name="Chen H."/>
            <person name="Chung M."/>
            <person name="Chen C."/>
            <person name="Shaw J."/>
            <person name="Wu H."/>
            <person name="Hsiao K."/>
            <person name="Chao Y."/>
            <person name="Chu M."/>
            <person name="Cheng C."/>
            <person name="Hour A."/>
            <person name="Lee P."/>
            <person name="Lin S."/>
            <person name="Lin Y."/>
            <person name="Liou J."/>
            <person name="Liu S."/>
            <person name="Hsing Y."/>
            <person name="Raghuvanshi S."/>
            <person name="Mohanty A."/>
            <person name="Bharti A.K."/>
            <person name="Gaur A."/>
            <person name="Gupta V."/>
            <person name="Kumar D."/>
            <person name="Ravi V."/>
            <person name="Vij S."/>
            <person name="Kapur A."/>
            <person name="Khurana P."/>
            <person name="Khurana P."/>
            <person name="Khurana J.P."/>
            <person name="Tyagi A.K."/>
            <person name="Gaikwad K."/>
            <person name="Singh A."/>
            <person name="Dalal V."/>
            <person name="Srivastava S."/>
            <person name="Dixit A."/>
            <person name="Pal A.K."/>
            <person name="Ghazi I.A."/>
            <person name="Yadav M."/>
            <person name="Pandit A."/>
            <person name="Bhargava A."/>
            <person name="Sureshbabu K."/>
            <person name="Batra K."/>
            <person name="Sharma T.R."/>
            <person name="Mohapatra T."/>
            <person name="Singh N.K."/>
            <person name="Messing J."/>
            <person name="Nelson A.B."/>
            <person name="Fuks G."/>
            <person name="Kavchok S."/>
            <person name="Keizer G."/>
            <person name="Linton E."/>
            <person name="Llaca V."/>
            <person name="Song R."/>
            <person name="Tanyolac B."/>
            <person name="Young S."/>
            <person name="Ho-Il K."/>
            <person name="Hahn J.H."/>
            <person name="Sangsakoo G."/>
            <person name="Vanavichit A."/>
            <person name="de Mattos Luiz.A.T."/>
            <person name="Zimmer P.D."/>
            <person name="Malone G."/>
            <person name="Dellagostin O."/>
            <person name="de Oliveira A.C."/>
            <person name="Bevan M."/>
            <person name="Bancroft I."/>
            <person name="Minx P."/>
            <person name="Cordum H."/>
            <person name="Wilson R."/>
            <person name="Cheng Z."/>
            <person name="Jin W."/>
            <person name="Jiang J."/>
            <person name="Leong S.A."/>
            <person name="Iwama H."/>
            <person name="Gojobori T."/>
            <person name="Itoh T."/>
            <person name="Niimura Y."/>
            <person name="Fujii Y."/>
            <person name="Habara T."/>
            <person name="Sakai H."/>
            <person name="Sato Y."/>
            <person name="Wilson G."/>
            <person name="Kumar K."/>
            <person name="McCouch S."/>
            <person name="Juretic N."/>
            <person name="Hoen D."/>
            <person name="Wright S."/>
            <person name="Bruskiewich R."/>
            <person name="Bureau T."/>
            <person name="Miyao A."/>
            <person name="Hirochika H."/>
            <person name="Nishikawa T."/>
            <person name="Kadowaki K."/>
            <person name="Sugiura M."/>
            <person name="Burr B."/>
            <person name="Sasaki T."/>
        </authorList>
    </citation>
    <scope>NUCLEOTIDE SEQUENCE [LARGE SCALE GENOMIC DNA]</scope>
    <source>
        <strain evidence="3">cv. Nipponbare</strain>
    </source>
</reference>
<evidence type="ECO:0000313" key="2">
    <source>
        <dbReference type="EMBL" id="BAD13250.1"/>
    </source>
</evidence>
<reference evidence="1" key="1">
    <citation type="submission" date="2002-05" db="EMBL/GenBank/DDBJ databases">
        <title>Oryza sativa nipponbare(GA3) genomic DNA, chromosome 2, BAC clone:OJ1008_C03.</title>
        <authorList>
            <person name="Sasaki T."/>
            <person name="Matsumoto T."/>
            <person name="Katayose Y."/>
        </authorList>
    </citation>
    <scope>NUCLEOTIDE SEQUENCE</scope>
</reference>
<dbReference type="AlphaFoldDB" id="Q6YXU8"/>
<proteinExistence type="predicted"/>
<accession>Q6YXU8</accession>
<protein>
    <submittedName>
        <fullName evidence="2">Uncharacterized protein</fullName>
    </submittedName>
</protein>
<organism evidence="2 3">
    <name type="scientific">Oryza sativa subsp. japonica</name>
    <name type="common">Rice</name>
    <dbReference type="NCBI Taxonomy" id="39947"/>
    <lineage>
        <taxon>Eukaryota</taxon>
        <taxon>Viridiplantae</taxon>
        <taxon>Streptophyta</taxon>
        <taxon>Embryophyta</taxon>
        <taxon>Tracheophyta</taxon>
        <taxon>Spermatophyta</taxon>
        <taxon>Magnoliopsida</taxon>
        <taxon>Liliopsida</taxon>
        <taxon>Poales</taxon>
        <taxon>Poaceae</taxon>
        <taxon>BOP clade</taxon>
        <taxon>Oryzoideae</taxon>
        <taxon>Oryzeae</taxon>
        <taxon>Oryzinae</taxon>
        <taxon>Oryza</taxon>
        <taxon>Oryza sativa</taxon>
    </lineage>
</organism>
<sequence length="65" mass="7034">MSSSAGPSAAPSAEYAELDNNSESSTAFLQAIIDSNRSSKGIEPIWFAACTYTLWKSRNNRVFEG</sequence>
<name>Q6YXU8_ORYSJ</name>
<reference evidence="2" key="2">
    <citation type="submission" date="2002-08" db="EMBL/GenBank/DDBJ databases">
        <title>Oryza sativa nipponbare(GA3) genomic DNA, chromosome 2, BAC clone:OSJNBa0064G16.</title>
        <authorList>
            <person name="Sasaki T."/>
            <person name="Matsumoto T."/>
            <person name="Katayose Y."/>
        </authorList>
    </citation>
    <scope>NUCLEOTIDE SEQUENCE</scope>
</reference>
<reference evidence="3" key="4">
    <citation type="journal article" date="2008" name="Nucleic Acids Res.">
        <title>The rice annotation project database (RAP-DB): 2008 update.</title>
        <authorList>
            <consortium name="The rice annotation project (RAP)"/>
        </authorList>
    </citation>
    <scope>GENOME REANNOTATION</scope>
    <source>
        <strain evidence="3">cv. Nipponbare</strain>
    </source>
</reference>
<dbReference type="Proteomes" id="UP000000763">
    <property type="component" value="Chromosome 2"/>
</dbReference>
<gene>
    <name evidence="1" type="ORF">OJ1008_C03.5</name>
    <name evidence="2" type="ORF">OSJNBa0064G16.45</name>
</gene>
<evidence type="ECO:0000313" key="3">
    <source>
        <dbReference type="Proteomes" id="UP000000763"/>
    </source>
</evidence>
<evidence type="ECO:0000313" key="1">
    <source>
        <dbReference type="EMBL" id="BAD13078.1"/>
    </source>
</evidence>